<dbReference type="OrthoDB" id="1681234at2"/>
<comment type="caution">
    <text evidence="2">The sequence shown here is derived from an EMBL/GenBank/DDBJ whole genome shotgun (WGS) entry which is preliminary data.</text>
</comment>
<dbReference type="Proteomes" id="UP000272464">
    <property type="component" value="Unassembled WGS sequence"/>
</dbReference>
<organism evidence="2 3">
    <name type="scientific">Paenibacillus zeisoli</name>
    <dbReference type="NCBI Taxonomy" id="2496267"/>
    <lineage>
        <taxon>Bacteria</taxon>
        <taxon>Bacillati</taxon>
        <taxon>Bacillota</taxon>
        <taxon>Bacilli</taxon>
        <taxon>Bacillales</taxon>
        <taxon>Paenibacillaceae</taxon>
        <taxon>Paenibacillus</taxon>
    </lineage>
</organism>
<evidence type="ECO:0000313" key="2">
    <source>
        <dbReference type="EMBL" id="RUT36640.1"/>
    </source>
</evidence>
<sequence>MPNGEKPVVKCSVSNCHYWGEKNVCKADLIMIDIDQHATASYREEYAGETFDTDHQDAARSSASTCCHTFKPKSKSS</sequence>
<keyword evidence="3" id="KW-1185">Reference proteome</keyword>
<dbReference type="AlphaFoldDB" id="A0A3S1DAQ8"/>
<accession>A0A3S1DAQ8</accession>
<dbReference type="Pfam" id="PF07561">
    <property type="entry name" value="DUF1540"/>
    <property type="match status" value="1"/>
</dbReference>
<dbReference type="InterPro" id="IPR011437">
    <property type="entry name" value="DUF1540"/>
</dbReference>
<dbReference type="RefSeq" id="WP_127198329.1">
    <property type="nucleotide sequence ID" value="NZ_RZNX01000001.1"/>
</dbReference>
<gene>
    <name evidence="2" type="ORF">EJP77_05405</name>
</gene>
<evidence type="ECO:0000259" key="1">
    <source>
        <dbReference type="Pfam" id="PF07561"/>
    </source>
</evidence>
<protein>
    <submittedName>
        <fullName evidence="2">DUF1540 domain-containing protein</fullName>
    </submittedName>
</protein>
<proteinExistence type="predicted"/>
<evidence type="ECO:0000313" key="3">
    <source>
        <dbReference type="Proteomes" id="UP000272464"/>
    </source>
</evidence>
<dbReference type="EMBL" id="RZNX01000001">
    <property type="protein sequence ID" value="RUT36640.1"/>
    <property type="molecule type" value="Genomic_DNA"/>
</dbReference>
<feature type="domain" description="DUF1540" evidence="1">
    <location>
        <begin position="9"/>
        <end position="70"/>
    </location>
</feature>
<reference evidence="2 3" key="1">
    <citation type="submission" date="2018-12" db="EMBL/GenBank/DDBJ databases">
        <authorList>
            <person name="Sun L."/>
            <person name="Chen Z."/>
        </authorList>
    </citation>
    <scope>NUCLEOTIDE SEQUENCE [LARGE SCALE GENOMIC DNA]</scope>
    <source>
        <strain evidence="2 3">3-5-3</strain>
    </source>
</reference>
<name>A0A3S1DAQ8_9BACL</name>